<dbReference type="SUPFAM" id="SSF101327">
    <property type="entry name" value="YgfB-like"/>
    <property type="match status" value="1"/>
</dbReference>
<organism evidence="1 2">
    <name type="scientific">Mesosutterella multiformis</name>
    <dbReference type="NCBI Taxonomy" id="2259133"/>
    <lineage>
        <taxon>Bacteria</taxon>
        <taxon>Pseudomonadati</taxon>
        <taxon>Pseudomonadota</taxon>
        <taxon>Betaproteobacteria</taxon>
        <taxon>Burkholderiales</taxon>
        <taxon>Sutterellaceae</taxon>
        <taxon>Mesosutterella</taxon>
    </lineage>
</organism>
<dbReference type="Proteomes" id="UP000266091">
    <property type="component" value="Unassembled WGS sequence"/>
</dbReference>
<sequence length="201" mass="21866">MKKNTVPALSDDEFVELEDLLAGLPEDCGAMSSDEADGYLTGLLLSPEEILPERWMPWIVSAAGKEPQNVDEDTLYRLESLLFTRYKEIDHRLSTRNPIDPIILIDDDEPDAGDSLAPFAVGFLRSMELFPALGAVQNKAVGGAVLGVLRHLPAELQGDLAETIQGLDTDSPLSTPEESLDDLVACVAEIAEVTRGFTIKE</sequence>
<comment type="caution">
    <text evidence="1">The sequence shown here is derived from an EMBL/GenBank/DDBJ whole genome shotgun (WGS) entry which is preliminary data.</text>
</comment>
<dbReference type="EMBL" id="BGZJ01000001">
    <property type="protein sequence ID" value="GBO93295.1"/>
    <property type="molecule type" value="Genomic_DNA"/>
</dbReference>
<dbReference type="InterPro" id="IPR036255">
    <property type="entry name" value="YgfB-like_sf"/>
</dbReference>
<evidence type="ECO:0000313" key="1">
    <source>
        <dbReference type="EMBL" id="GBO93295.1"/>
    </source>
</evidence>
<name>A0A388SAQ4_9BURK</name>
<evidence type="ECO:0008006" key="3">
    <source>
        <dbReference type="Google" id="ProtNLM"/>
    </source>
</evidence>
<dbReference type="RefSeq" id="WP_116269696.1">
    <property type="nucleotide sequence ID" value="NZ_BGZJ01000001.1"/>
</dbReference>
<accession>A0A401LK79</accession>
<protein>
    <recommendedName>
        <fullName evidence="3">YecA family protein</fullName>
    </recommendedName>
</protein>
<dbReference type="NCBIfam" id="TIGR02292">
    <property type="entry name" value="ygfB_yecA"/>
    <property type="match status" value="1"/>
</dbReference>
<dbReference type="Gene3D" id="1.20.120.740">
    <property type="entry name" value="YgfB uncharacterised protein family UPF0149, PF03695"/>
    <property type="match status" value="1"/>
</dbReference>
<reference evidence="1 2" key="1">
    <citation type="journal article" date="2018" name="Int. J. Syst. Evol. Microbiol.">
        <title>Mesosutterella multiformis gen. nov., sp. nov., a member of the family Sutterellaceae and Sutterella megalosphaeroides sp. nov., isolated from human faeces.</title>
        <authorList>
            <person name="Sakamoto M."/>
            <person name="Ikeyama N."/>
            <person name="Kunihiro T."/>
            <person name="Iino T."/>
            <person name="Yuki M."/>
            <person name="Ohkuma M."/>
        </authorList>
    </citation>
    <scope>NUCLEOTIDE SEQUENCE [LARGE SCALE GENOMIC DNA]</scope>
    <source>
        <strain evidence="1 2">4NBBH2</strain>
    </source>
</reference>
<evidence type="ECO:0000313" key="2">
    <source>
        <dbReference type="Proteomes" id="UP000266091"/>
    </source>
</evidence>
<accession>A0A388SAQ4</accession>
<dbReference type="AlphaFoldDB" id="A0A388SAQ4"/>
<dbReference type="Pfam" id="PF03695">
    <property type="entry name" value="UPF0149"/>
    <property type="match status" value="1"/>
</dbReference>
<proteinExistence type="predicted"/>
<keyword evidence="2" id="KW-1185">Reference proteome</keyword>
<dbReference type="InterPro" id="IPR011978">
    <property type="entry name" value="YgfB-like"/>
</dbReference>
<gene>
    <name evidence="1" type="ORF">MESMUL_06490</name>
</gene>
<dbReference type="OrthoDB" id="570299at2"/>